<dbReference type="InterPro" id="IPR007110">
    <property type="entry name" value="Ig-like_dom"/>
</dbReference>
<dbReference type="FunFam" id="2.60.40.10:FF:000032">
    <property type="entry name" value="palladin isoform X1"/>
    <property type="match status" value="1"/>
</dbReference>
<evidence type="ECO:0000259" key="6">
    <source>
        <dbReference type="PROSITE" id="PS50835"/>
    </source>
</evidence>
<evidence type="ECO:0000313" key="7">
    <source>
        <dbReference type="Proteomes" id="UP000887569"/>
    </source>
</evidence>
<keyword evidence="1" id="KW-0732">Signal</keyword>
<dbReference type="Gene3D" id="2.60.40.10">
    <property type="entry name" value="Immunoglobulins"/>
    <property type="match status" value="1"/>
</dbReference>
<evidence type="ECO:0000313" key="8">
    <source>
        <dbReference type="WBParaSite" id="PgR001X_g149_t02"/>
    </source>
</evidence>
<keyword evidence="4" id="KW-0325">Glycoprotein</keyword>
<dbReference type="WBParaSite" id="PgR001X_g149_t02">
    <property type="protein sequence ID" value="PgR001X_g149_t02"/>
    <property type="gene ID" value="PgR001X_g149"/>
</dbReference>
<dbReference type="InterPro" id="IPR036179">
    <property type="entry name" value="Ig-like_dom_sf"/>
</dbReference>
<dbReference type="SMART" id="SM00408">
    <property type="entry name" value="IGc2"/>
    <property type="match status" value="1"/>
</dbReference>
<sequence>SRPVQGDQIKLVVNLPRIRNNRPKEEFRPEGSAFHIDCEADGAPPPEVSWIKDDKIVSTNGTLHIERISASDQGKYECVAINSEGRDSLLTFL</sequence>
<dbReference type="PANTHER" id="PTHR45842">
    <property type="entry name" value="SYNAPTIC ADHESION-LIKE MOLECULE SALM"/>
    <property type="match status" value="1"/>
</dbReference>
<dbReference type="PROSITE" id="PS50835">
    <property type="entry name" value="IG_LIKE"/>
    <property type="match status" value="1"/>
</dbReference>
<protein>
    <submittedName>
        <fullName evidence="8">Ig-like domain-containing protein</fullName>
    </submittedName>
</protein>
<accession>A0A915A505</accession>
<organism evidence="7 8">
    <name type="scientific">Parascaris univalens</name>
    <name type="common">Nematode worm</name>
    <dbReference type="NCBI Taxonomy" id="6257"/>
    <lineage>
        <taxon>Eukaryota</taxon>
        <taxon>Metazoa</taxon>
        <taxon>Ecdysozoa</taxon>
        <taxon>Nematoda</taxon>
        <taxon>Chromadorea</taxon>
        <taxon>Rhabditida</taxon>
        <taxon>Spirurina</taxon>
        <taxon>Ascaridomorpha</taxon>
        <taxon>Ascaridoidea</taxon>
        <taxon>Ascarididae</taxon>
        <taxon>Parascaris</taxon>
    </lineage>
</organism>
<dbReference type="SUPFAM" id="SSF48726">
    <property type="entry name" value="Immunoglobulin"/>
    <property type="match status" value="1"/>
</dbReference>
<dbReference type="PANTHER" id="PTHR45842:SF12">
    <property type="entry name" value="KEKKON 5, ISOFORM A"/>
    <property type="match status" value="1"/>
</dbReference>
<proteinExistence type="predicted"/>
<keyword evidence="7" id="KW-1185">Reference proteome</keyword>
<dbReference type="CDD" id="cd00096">
    <property type="entry name" value="Ig"/>
    <property type="match status" value="1"/>
</dbReference>
<dbReference type="AlphaFoldDB" id="A0A915A505"/>
<evidence type="ECO:0000256" key="4">
    <source>
        <dbReference type="ARBA" id="ARBA00023180"/>
    </source>
</evidence>
<dbReference type="InterPro" id="IPR013783">
    <property type="entry name" value="Ig-like_fold"/>
</dbReference>
<feature type="domain" description="Ig-like" evidence="6">
    <location>
        <begin position="16"/>
        <end position="91"/>
    </location>
</feature>
<keyword evidence="5" id="KW-0393">Immunoglobulin domain</keyword>
<evidence type="ECO:0000256" key="2">
    <source>
        <dbReference type="ARBA" id="ARBA00022737"/>
    </source>
</evidence>
<keyword evidence="2" id="KW-0677">Repeat</keyword>
<evidence type="ECO:0000256" key="3">
    <source>
        <dbReference type="ARBA" id="ARBA00023157"/>
    </source>
</evidence>
<dbReference type="InterPro" id="IPR003598">
    <property type="entry name" value="Ig_sub2"/>
</dbReference>
<dbReference type="InterPro" id="IPR050467">
    <property type="entry name" value="LRFN"/>
</dbReference>
<evidence type="ECO:0000256" key="5">
    <source>
        <dbReference type="ARBA" id="ARBA00023319"/>
    </source>
</evidence>
<dbReference type="Proteomes" id="UP000887569">
    <property type="component" value="Unplaced"/>
</dbReference>
<keyword evidence="3" id="KW-1015">Disulfide bond</keyword>
<name>A0A915A505_PARUN</name>
<reference evidence="8" key="1">
    <citation type="submission" date="2022-11" db="UniProtKB">
        <authorList>
            <consortium name="WormBaseParasite"/>
        </authorList>
    </citation>
    <scope>IDENTIFICATION</scope>
</reference>
<dbReference type="Pfam" id="PF13927">
    <property type="entry name" value="Ig_3"/>
    <property type="match status" value="1"/>
</dbReference>
<dbReference type="SMART" id="SM00409">
    <property type="entry name" value="IG"/>
    <property type="match status" value="1"/>
</dbReference>
<evidence type="ECO:0000256" key="1">
    <source>
        <dbReference type="ARBA" id="ARBA00022729"/>
    </source>
</evidence>
<dbReference type="InterPro" id="IPR003599">
    <property type="entry name" value="Ig_sub"/>
</dbReference>